<dbReference type="AlphaFoldDB" id="A0A9W5S0W9"/>
<dbReference type="EMBL" id="JFHU01000159">
    <property type="protein sequence ID" value="EXX87345.1"/>
    <property type="molecule type" value="Genomic_DNA"/>
</dbReference>
<dbReference type="Proteomes" id="UP000053750">
    <property type="component" value="Unassembled WGS sequence"/>
</dbReference>
<protein>
    <recommendedName>
        <fullName evidence="4">Lipoprotein</fullName>
    </recommendedName>
</protein>
<keyword evidence="1" id="KW-0732">Signal</keyword>
<reference evidence="2 3" key="1">
    <citation type="submission" date="2014-02" db="EMBL/GenBank/DDBJ databases">
        <title>Genome sequence of Paenibacillus darwinianus reveals adaptive mechanisms for survival in Antarctic soils.</title>
        <authorList>
            <person name="Dsouza M."/>
            <person name="Taylor M.W."/>
            <person name="Turner S.J."/>
            <person name="Aislabie J."/>
        </authorList>
    </citation>
    <scope>NUCLEOTIDE SEQUENCE [LARGE SCALE GENOMIC DNA]</scope>
    <source>
        <strain evidence="2 3">CE1</strain>
    </source>
</reference>
<evidence type="ECO:0000256" key="1">
    <source>
        <dbReference type="SAM" id="SignalP"/>
    </source>
</evidence>
<name>A0A9W5S0W9_9BACL</name>
<accession>A0A9W5S0W9</accession>
<dbReference type="OrthoDB" id="9793135at2"/>
<comment type="caution">
    <text evidence="2">The sequence shown here is derived from an EMBL/GenBank/DDBJ whole genome shotgun (WGS) entry which is preliminary data.</text>
</comment>
<dbReference type="InterPro" id="IPR043751">
    <property type="entry name" value="DUF5696"/>
</dbReference>
<evidence type="ECO:0000313" key="2">
    <source>
        <dbReference type="EMBL" id="EXX87345.1"/>
    </source>
</evidence>
<proteinExistence type="predicted"/>
<feature type="signal peptide" evidence="1">
    <location>
        <begin position="1"/>
        <end position="23"/>
    </location>
</feature>
<evidence type="ECO:0008006" key="4">
    <source>
        <dbReference type="Google" id="ProtNLM"/>
    </source>
</evidence>
<dbReference type="RefSeq" id="WP_036667033.1">
    <property type="nucleotide sequence ID" value="NZ_KK082153.1"/>
</dbReference>
<dbReference type="Pfam" id="PF18952">
    <property type="entry name" value="DUF5696"/>
    <property type="match status" value="1"/>
</dbReference>
<gene>
    <name evidence="2" type="ORF">BG53_04290</name>
</gene>
<keyword evidence="3" id="KW-1185">Reference proteome</keyword>
<feature type="chain" id="PRO_5040810489" description="Lipoprotein" evidence="1">
    <location>
        <begin position="24"/>
        <end position="742"/>
    </location>
</feature>
<evidence type="ECO:0000313" key="3">
    <source>
        <dbReference type="Proteomes" id="UP000053750"/>
    </source>
</evidence>
<organism evidence="2 3">
    <name type="scientific">Paenibacillus darwinianus</name>
    <dbReference type="NCBI Taxonomy" id="1380763"/>
    <lineage>
        <taxon>Bacteria</taxon>
        <taxon>Bacillati</taxon>
        <taxon>Bacillota</taxon>
        <taxon>Bacilli</taxon>
        <taxon>Bacillales</taxon>
        <taxon>Paenibacillaceae</taxon>
        <taxon>Paenibacillus</taxon>
    </lineage>
</organism>
<sequence length="742" mass="81763">MRARWWIAVLTVASLAFSAFGLAQPETGKAEHSSVELAAADPAGPSVRAAATGRLTLDFNPQTAEVTVTDLSSGAVWSSNPADRESDEIAKGIKKQDLNAQLLLDYVDPLGKPFQLNNYIGSIQEKAFAWKKIEGGVEVLFDFPKAGFAIPVRYSIKGDAFSATIAADRIEQRDKYRLVNIYLMPFFGAGSLQDDGYLFVPDGSGALIRFNNNKSIYRNYNERVYGGDQAIGMPEQSKVTETVRLPVYGLKRNDQAFLAVIHQGAYQAGIIAEGSRKSNQYNAVSSYLNLTEFETNILMAGSLNEKSVVRASQSVTGNQPYEVRYYFLNGEKADYAGMAERYRTYLTEEKGVRPAAAKASGPIPLMMEFLGGVRKRDTFLGIPYGTVEALTSFKDLETVAGRLIEGGMTNLGIRYQGWMKGGMKDQIPASLNAESNLGGDKAFRKLLQTMDDKGVAFYPVVDPVSLYKNGNGFNKFFDAAKNISRAPSLQYEFLISNGTRDTTVKPWYLLKPESVKKALERFSASAGKKGLERVALQNIGSMVYSDFRRNTLAKNETGQLWEQSLETAASRIAGLSFDRPNAYTFPSAENLTGVPLYSSRFDIQDEAVPFYSIAVSGLIPAYGEPINLMGNTRAYMLKLIEAGTLPVYRFIARDGSLLIGTDFDGLYSGDFNRWFNDVAAQYKELNEALAPILGKAITDHEKLAEGVYRTTFSGGKSAVVNYTDETVTVDNERIEPYGYRVR</sequence>